<organism evidence="1">
    <name type="scientific">Lamprotornis superbus</name>
    <dbReference type="NCBI Taxonomy" id="245042"/>
    <lineage>
        <taxon>Eukaryota</taxon>
        <taxon>Metazoa</taxon>
        <taxon>Chordata</taxon>
        <taxon>Craniata</taxon>
        <taxon>Vertebrata</taxon>
        <taxon>Euteleostomi</taxon>
        <taxon>Archelosauria</taxon>
        <taxon>Archosauria</taxon>
        <taxon>Dinosauria</taxon>
        <taxon>Saurischia</taxon>
        <taxon>Theropoda</taxon>
        <taxon>Coelurosauria</taxon>
        <taxon>Aves</taxon>
        <taxon>Neognathae</taxon>
        <taxon>Neoaves</taxon>
        <taxon>Telluraves</taxon>
        <taxon>Australaves</taxon>
        <taxon>Passeriformes</taxon>
        <taxon>Sturnidae</taxon>
        <taxon>Lamprotornis</taxon>
    </lineage>
</organism>
<reference evidence="1" key="1">
    <citation type="submission" date="2020-10" db="EMBL/GenBank/DDBJ databases">
        <title>Feather gene expression reveals the developmental basis of iridescence in African starlings.</title>
        <authorList>
            <person name="Rubenstein D.R."/>
        </authorList>
    </citation>
    <scope>NUCLEOTIDE SEQUENCE</scope>
    <source>
        <strain evidence="1">SS15</strain>
        <tissue evidence="1">Liver</tissue>
    </source>
</reference>
<comment type="caution">
    <text evidence="1">The sequence shown here is derived from an EMBL/GenBank/DDBJ whole genome shotgun (WGS) entry which is preliminary data.</text>
</comment>
<gene>
    <name evidence="2" type="ORF">IHE44_0002265</name>
    <name evidence="1" type="ORF">IHE44_010966</name>
</gene>
<reference evidence="2 3" key="2">
    <citation type="journal article" date="2021" name="J. Hered.">
        <title>Feather Gene Expression Elucidates the Developmental Basis of Plumage Iridescence in African Starlings.</title>
        <authorList>
            <person name="Rubenstein D.R."/>
            <person name="Corvelo A."/>
            <person name="MacManes M.D."/>
            <person name="Maia R."/>
            <person name="Narzisi G."/>
            <person name="Rousaki A."/>
            <person name="Vandenabeele P."/>
            <person name="Shawkey M.D."/>
            <person name="Solomon J."/>
        </authorList>
    </citation>
    <scope>NUCLEOTIDE SEQUENCE [LARGE SCALE GENOMIC DNA]</scope>
    <source>
        <strain evidence="2">SS15</strain>
    </source>
</reference>
<evidence type="ECO:0000313" key="1">
    <source>
        <dbReference type="EMBL" id="KAG0121491.1"/>
    </source>
</evidence>
<proteinExistence type="predicted"/>
<accession>A0A835NUK6</accession>
<sequence length="88" mass="9813">MERAENILGKLKLKLPTEQQIKGSFKEEANPVLIIQIGREFSSLENCTLQAQKTGTKSLFRPVTSESTVCSRNSSKTKQQGCPQEKCL</sequence>
<reference evidence="2" key="3">
    <citation type="submission" date="2022-01" db="EMBL/GenBank/DDBJ databases">
        <authorList>
            <person name="Rubenstein D.R."/>
        </authorList>
    </citation>
    <scope>NUCLEOTIDE SEQUENCE</scope>
    <source>
        <strain evidence="2">SS15</strain>
        <tissue evidence="2">Liver</tissue>
    </source>
</reference>
<evidence type="ECO:0000313" key="2">
    <source>
        <dbReference type="EMBL" id="KAI1235403.1"/>
    </source>
</evidence>
<dbReference type="Proteomes" id="UP000618051">
    <property type="component" value="Unassembled WGS sequence"/>
</dbReference>
<dbReference type="EMBL" id="JADDUC020000012">
    <property type="protein sequence ID" value="KAI1235403.1"/>
    <property type="molecule type" value="Genomic_DNA"/>
</dbReference>
<name>A0A835NUK6_9PASS</name>
<keyword evidence="3" id="KW-1185">Reference proteome</keyword>
<dbReference type="AlphaFoldDB" id="A0A835NUK6"/>
<dbReference type="EMBL" id="JADDUC010000049">
    <property type="protein sequence ID" value="KAG0121491.1"/>
    <property type="molecule type" value="Genomic_DNA"/>
</dbReference>
<protein>
    <submittedName>
        <fullName evidence="1">Uncharacterized protein</fullName>
    </submittedName>
</protein>
<evidence type="ECO:0000313" key="3">
    <source>
        <dbReference type="Proteomes" id="UP000618051"/>
    </source>
</evidence>